<feature type="chain" id="PRO_5002802707" description="PsbP C-terminal domain-containing protein" evidence="1">
    <location>
        <begin position="20"/>
        <end position="176"/>
    </location>
</feature>
<dbReference type="AlphaFoldDB" id="B4D3A8"/>
<gene>
    <name evidence="2" type="ORF">CfE428DRAFT_3396</name>
</gene>
<dbReference type="eggNOG" id="ENOG5033G2Z">
    <property type="taxonomic scope" value="Bacteria"/>
</dbReference>
<evidence type="ECO:0008006" key="4">
    <source>
        <dbReference type="Google" id="ProtNLM"/>
    </source>
</evidence>
<dbReference type="InParanoid" id="B4D3A8"/>
<evidence type="ECO:0000256" key="1">
    <source>
        <dbReference type="SAM" id="SignalP"/>
    </source>
</evidence>
<feature type="signal peptide" evidence="1">
    <location>
        <begin position="1"/>
        <end position="19"/>
    </location>
</feature>
<organism evidence="2 3">
    <name type="scientific">Chthoniobacter flavus Ellin428</name>
    <dbReference type="NCBI Taxonomy" id="497964"/>
    <lineage>
        <taxon>Bacteria</taxon>
        <taxon>Pseudomonadati</taxon>
        <taxon>Verrucomicrobiota</taxon>
        <taxon>Spartobacteria</taxon>
        <taxon>Chthoniobacterales</taxon>
        <taxon>Chthoniobacteraceae</taxon>
        <taxon>Chthoniobacter</taxon>
    </lineage>
</organism>
<evidence type="ECO:0000313" key="3">
    <source>
        <dbReference type="Proteomes" id="UP000005824"/>
    </source>
</evidence>
<keyword evidence="1" id="KW-0732">Signal</keyword>
<evidence type="ECO:0000313" key="2">
    <source>
        <dbReference type="EMBL" id="EDY19219.1"/>
    </source>
</evidence>
<keyword evidence="3" id="KW-1185">Reference proteome</keyword>
<proteinExistence type="predicted"/>
<dbReference type="STRING" id="497964.CfE428DRAFT_3396"/>
<dbReference type="Proteomes" id="UP000005824">
    <property type="component" value="Unassembled WGS sequence"/>
</dbReference>
<reference evidence="2 3" key="1">
    <citation type="journal article" date="2011" name="J. Bacteriol.">
        <title>Genome sequence of Chthoniobacter flavus Ellin428, an aerobic heterotrophic soil bacterium.</title>
        <authorList>
            <person name="Kant R."/>
            <person name="van Passel M.W."/>
            <person name="Palva A."/>
            <person name="Lucas S."/>
            <person name="Lapidus A."/>
            <person name="Glavina Del Rio T."/>
            <person name="Dalin E."/>
            <person name="Tice H."/>
            <person name="Bruce D."/>
            <person name="Goodwin L."/>
            <person name="Pitluck S."/>
            <person name="Larimer F.W."/>
            <person name="Land M.L."/>
            <person name="Hauser L."/>
            <person name="Sangwan P."/>
            <person name="de Vos W.M."/>
            <person name="Janssen P.H."/>
            <person name="Smidt H."/>
        </authorList>
    </citation>
    <scope>NUCLEOTIDE SEQUENCE [LARGE SCALE GENOMIC DNA]</scope>
    <source>
        <strain evidence="2 3">Ellin428</strain>
    </source>
</reference>
<dbReference type="EMBL" id="ABVL01000009">
    <property type="protein sequence ID" value="EDY19219.1"/>
    <property type="molecule type" value="Genomic_DNA"/>
</dbReference>
<sequence precursor="true">MKRLALLALCFLGAVSLRAEDPATFPVGGLTFKRPADWTWVEVSSPMRKAQLSIPGAKGESAEVTFFYFGAGSGGDIQANAQRWVSQFRGNENAAKVESEEIAGKKVTIVSAEGTYSSGGMAGGPPATSHENYALLGAIIEDPEGNIFVKMTGPSALVKDSRKKFLDFLAAATPAK</sequence>
<comment type="caution">
    <text evidence="2">The sequence shown here is derived from an EMBL/GenBank/DDBJ whole genome shotgun (WGS) entry which is preliminary data.</text>
</comment>
<protein>
    <recommendedName>
        <fullName evidence="4">PsbP C-terminal domain-containing protein</fullName>
    </recommendedName>
</protein>
<accession>B4D3A8</accession>
<name>B4D3A8_9BACT</name>
<dbReference type="RefSeq" id="WP_006980721.1">
    <property type="nucleotide sequence ID" value="NZ_ABVL01000009.1"/>
</dbReference>